<proteinExistence type="predicted"/>
<feature type="signal peptide" evidence="1">
    <location>
        <begin position="1"/>
        <end position="16"/>
    </location>
</feature>
<gene>
    <name evidence="2" type="ORF">CA260_06510</name>
</gene>
<evidence type="ECO:0000313" key="3">
    <source>
        <dbReference type="Proteomes" id="UP000248926"/>
    </source>
</evidence>
<name>A0A328P9T0_9GAMM</name>
<keyword evidence="1" id="KW-0732">Signal</keyword>
<evidence type="ECO:0000256" key="1">
    <source>
        <dbReference type="SAM" id="SignalP"/>
    </source>
</evidence>
<dbReference type="OrthoDB" id="9882561at2"/>
<organism evidence="2 3">
    <name type="scientific">Dyella jiangningensis</name>
    <dbReference type="NCBI Taxonomy" id="1379159"/>
    <lineage>
        <taxon>Bacteria</taxon>
        <taxon>Pseudomonadati</taxon>
        <taxon>Pseudomonadota</taxon>
        <taxon>Gammaproteobacteria</taxon>
        <taxon>Lysobacterales</taxon>
        <taxon>Rhodanobacteraceae</taxon>
        <taxon>Dyella</taxon>
    </lineage>
</organism>
<keyword evidence="3" id="KW-1185">Reference proteome</keyword>
<evidence type="ECO:0008006" key="4">
    <source>
        <dbReference type="Google" id="ProtNLM"/>
    </source>
</evidence>
<reference evidence="2 3" key="1">
    <citation type="journal article" date="2018" name="Genet. Mol. Biol.">
        <title>The genome sequence of Dyella jiangningensis FCAV SCS01 from a lignocellulose-decomposing microbial consortium metagenome reveals potential for biotechnological applications.</title>
        <authorList>
            <person name="Desiderato J.G."/>
            <person name="Alvarenga D.O."/>
            <person name="Constancio M.T.L."/>
            <person name="Alves L.M.C."/>
            <person name="Varani A.M."/>
        </authorList>
    </citation>
    <scope>NUCLEOTIDE SEQUENCE [LARGE SCALE GENOMIC DNA]</scope>
    <source>
        <strain evidence="2 3">FCAV SCS01</strain>
    </source>
</reference>
<evidence type="ECO:0000313" key="2">
    <source>
        <dbReference type="EMBL" id="RAO77522.1"/>
    </source>
</evidence>
<feature type="chain" id="PRO_5016275686" description="DUF2807 domain-containing protein" evidence="1">
    <location>
        <begin position="17"/>
        <end position="132"/>
    </location>
</feature>
<dbReference type="Proteomes" id="UP000248926">
    <property type="component" value="Unassembled WGS sequence"/>
</dbReference>
<dbReference type="EMBL" id="NFZS01000001">
    <property type="protein sequence ID" value="RAO77522.1"/>
    <property type="molecule type" value="Genomic_DNA"/>
</dbReference>
<protein>
    <recommendedName>
        <fullName evidence="4">DUF2807 domain-containing protein</fullName>
    </recommendedName>
</protein>
<comment type="caution">
    <text evidence="2">The sequence shown here is derived from an EMBL/GenBank/DDBJ whole genome shotgun (WGS) entry which is preliminary data.</text>
</comment>
<sequence length="132" mass="14189">MLVFGLLALSFMAARAAGEELYTVSWPASLVAPASNLRINDIRVTLACGEFRAVRYIPSDWSIEVERPVSSRTKLHLSAGHGASDLPNLKTLNGAIVVSGAGSRCFDVSAVIYTESTVRRLARADLGLVKTR</sequence>
<dbReference type="RefSeq" id="WP_111981548.1">
    <property type="nucleotide sequence ID" value="NZ_NFZS01000001.1"/>
</dbReference>
<dbReference type="AlphaFoldDB" id="A0A328P9T0"/>
<accession>A0A328P9T0</accession>